<keyword evidence="2 3" id="KW-0732">Signal</keyword>
<dbReference type="PANTHER" id="PTHR37423:SF5">
    <property type="entry name" value="SOLUBLE LYTIC MUREIN TRANSGLYCOSYLASE"/>
    <property type="match status" value="1"/>
</dbReference>
<evidence type="ECO:0000259" key="5">
    <source>
        <dbReference type="Pfam" id="PF14718"/>
    </source>
</evidence>
<dbReference type="InterPro" id="IPR008939">
    <property type="entry name" value="Lytic_TGlycosylase_superhlx_U"/>
</dbReference>
<evidence type="ECO:0000313" key="6">
    <source>
        <dbReference type="EMBL" id="QQD16744.1"/>
    </source>
</evidence>
<dbReference type="Proteomes" id="UP000596063">
    <property type="component" value="Chromosome"/>
</dbReference>
<dbReference type="CDD" id="cd13401">
    <property type="entry name" value="Slt70-like"/>
    <property type="match status" value="1"/>
</dbReference>
<reference evidence="6 7" key="1">
    <citation type="submission" date="2020-12" db="EMBL/GenBank/DDBJ databases">
        <authorList>
            <person name="Shan Y."/>
        </authorList>
    </citation>
    <scope>NUCLEOTIDE SEQUENCE [LARGE SCALE GENOMIC DNA]</scope>
    <source>
        <strain evidence="7">csc3.9</strain>
    </source>
</reference>
<comment type="similarity">
    <text evidence="1">Belongs to the transglycosylase Slt family.</text>
</comment>
<dbReference type="InterPro" id="IPR008258">
    <property type="entry name" value="Transglycosylase_SLT_dom_1"/>
</dbReference>
<protein>
    <submittedName>
        <fullName evidence="6">Transglycosylase SLT domain-containing protein</fullName>
    </submittedName>
</protein>
<dbReference type="PANTHER" id="PTHR37423">
    <property type="entry name" value="SOLUBLE LYTIC MUREIN TRANSGLYCOSYLASE-RELATED"/>
    <property type="match status" value="1"/>
</dbReference>
<dbReference type="GO" id="GO:0008933">
    <property type="term" value="F:peptidoglycan lytic transglycosylase activity"/>
    <property type="evidence" value="ECO:0007669"/>
    <property type="project" value="InterPro"/>
</dbReference>
<dbReference type="RefSeq" id="WP_232787303.1">
    <property type="nucleotide sequence ID" value="NZ_CP066167.1"/>
</dbReference>
<evidence type="ECO:0000313" key="7">
    <source>
        <dbReference type="Proteomes" id="UP000596063"/>
    </source>
</evidence>
<evidence type="ECO:0000256" key="1">
    <source>
        <dbReference type="ARBA" id="ARBA00007734"/>
    </source>
</evidence>
<dbReference type="GO" id="GO:0000270">
    <property type="term" value="P:peptidoglycan metabolic process"/>
    <property type="evidence" value="ECO:0007669"/>
    <property type="project" value="InterPro"/>
</dbReference>
<dbReference type="GO" id="GO:0042597">
    <property type="term" value="C:periplasmic space"/>
    <property type="evidence" value="ECO:0007669"/>
    <property type="project" value="InterPro"/>
</dbReference>
<dbReference type="Gene3D" id="1.10.1240.20">
    <property type="entry name" value="Lytic transglycosylase, superhelical linker domain"/>
    <property type="match status" value="1"/>
</dbReference>
<feature type="domain" description="Transglycosylase SLT" evidence="4">
    <location>
        <begin position="485"/>
        <end position="595"/>
    </location>
</feature>
<dbReference type="InterPro" id="IPR012289">
    <property type="entry name" value="Lytic_TGlycosylase_superhlx_L"/>
</dbReference>
<dbReference type="AlphaFoldDB" id="A0A7T4QY04"/>
<dbReference type="Pfam" id="PF14718">
    <property type="entry name" value="SLT_L"/>
    <property type="match status" value="1"/>
</dbReference>
<feature type="chain" id="PRO_5032667979" evidence="3">
    <location>
        <begin position="26"/>
        <end position="654"/>
    </location>
</feature>
<dbReference type="EMBL" id="CP066167">
    <property type="protein sequence ID" value="QQD16744.1"/>
    <property type="molecule type" value="Genomic_DNA"/>
</dbReference>
<sequence>MVFGRFLTLLLIASLPISVLGNALASDAEVPAALAEARQVYREALEDISRGQVDSAQDKLPALQDYPLRPYLELELIKAQIGDYSSAAIDAHLTKYQDTLVGKRVRIAWLQHLLRQNDWGQFVRYYEADPPSGFTCVYIRALRKQDMDKKADLETAKLWQTPYSLPKACDGVLRQWSQRLSDEERADYYWQRAALAMRAEQFSLAAYLLGKIPGQDQYRELLQHPHRLYRVGTSLPVNEHSRMVASHTLQRLAARDFERANTLWHQLQQHLGFSDLQNHQLRDALARQIIAGDAEYVRDWINANDPEFEDPYLTEWRVRLALRDRDWKAVHRFIAALPEDRRKEPDWQYWWARADIEIHQEFTPHAQRVLRQMATERGYYSFMAADLLNQEYRLGDRRTLNPALIPQVQQNPAVQRAIELQWHGESLASRLEWNQALNGFSRDEQVAAAQLAMDLGWVNQAIMTAIRADEWDDLTLRFPVAYKDNFDRAVSAENLDLKWVYAIARQESAFNPSARSPVGARGLMQLMPATARSLARQMGDRGFHYRDLTNPDTNIAMGSFYLAKLMERFGGNRILATAAYNAGPHRVERVLERQSSDIPADIWIENLPYTETRHYIKNVLAFSVVYGEKLAVSRPILAQHEREISPLLLDEDAE</sequence>
<dbReference type="KEGG" id="snan:I6N98_10085"/>
<dbReference type="InterPro" id="IPR037061">
    <property type="entry name" value="Lytic_TGlycoase_superhlx_L_sf"/>
</dbReference>
<dbReference type="GO" id="GO:0016020">
    <property type="term" value="C:membrane"/>
    <property type="evidence" value="ECO:0007669"/>
    <property type="project" value="InterPro"/>
</dbReference>
<dbReference type="Pfam" id="PF01464">
    <property type="entry name" value="SLT"/>
    <property type="match status" value="1"/>
</dbReference>
<accession>A0A7T4QY04</accession>
<dbReference type="InterPro" id="IPR023346">
    <property type="entry name" value="Lysozyme-like_dom_sf"/>
</dbReference>
<dbReference type="GO" id="GO:0004553">
    <property type="term" value="F:hydrolase activity, hydrolyzing O-glycosyl compounds"/>
    <property type="evidence" value="ECO:0007669"/>
    <property type="project" value="InterPro"/>
</dbReference>
<feature type="signal peptide" evidence="3">
    <location>
        <begin position="1"/>
        <end position="25"/>
    </location>
</feature>
<evidence type="ECO:0000259" key="4">
    <source>
        <dbReference type="Pfam" id="PF01464"/>
    </source>
</evidence>
<feature type="domain" description="Lytic transglycosylase superhelical linker" evidence="5">
    <location>
        <begin position="408"/>
        <end position="474"/>
    </location>
</feature>
<dbReference type="Gene3D" id="1.25.20.10">
    <property type="entry name" value="Bacterial muramidases"/>
    <property type="match status" value="1"/>
</dbReference>
<dbReference type="PROSITE" id="PS00922">
    <property type="entry name" value="TRANSGLYCOSYLASE"/>
    <property type="match status" value="1"/>
</dbReference>
<dbReference type="SUPFAM" id="SSF48435">
    <property type="entry name" value="Bacterial muramidases"/>
    <property type="match status" value="1"/>
</dbReference>
<dbReference type="Gene3D" id="1.10.530.10">
    <property type="match status" value="1"/>
</dbReference>
<evidence type="ECO:0000256" key="2">
    <source>
        <dbReference type="ARBA" id="ARBA00022729"/>
    </source>
</evidence>
<dbReference type="InterPro" id="IPR000189">
    <property type="entry name" value="Transglyc_AS"/>
</dbReference>
<proteinExistence type="inferred from homology"/>
<gene>
    <name evidence="6" type="ORF">I6N98_10085</name>
</gene>
<dbReference type="SUPFAM" id="SSF53955">
    <property type="entry name" value="Lysozyme-like"/>
    <property type="match status" value="1"/>
</dbReference>
<keyword evidence="7" id="KW-1185">Reference proteome</keyword>
<organism evidence="6 7">
    <name type="scientific">Spongiibacter nanhainus</name>
    <dbReference type="NCBI Taxonomy" id="2794344"/>
    <lineage>
        <taxon>Bacteria</taxon>
        <taxon>Pseudomonadati</taxon>
        <taxon>Pseudomonadota</taxon>
        <taxon>Gammaproteobacteria</taxon>
        <taxon>Cellvibrionales</taxon>
        <taxon>Spongiibacteraceae</taxon>
        <taxon>Spongiibacter</taxon>
    </lineage>
</organism>
<name>A0A7T4QY04_9GAMM</name>
<evidence type="ECO:0000256" key="3">
    <source>
        <dbReference type="SAM" id="SignalP"/>
    </source>
</evidence>